<dbReference type="OrthoDB" id="5876363at2759"/>
<evidence type="ECO:0000256" key="1">
    <source>
        <dbReference type="ARBA" id="ARBA00022723"/>
    </source>
</evidence>
<protein>
    <recommendedName>
        <fullName evidence="6">PHD-type domain-containing protein</fullName>
    </recommendedName>
</protein>
<dbReference type="AlphaFoldDB" id="A0A2K1R084"/>
<dbReference type="PANTHER" id="PTHR47636">
    <property type="entry name" value="TRANSCRIPTIONAL REGULATORY PROTEIN RCO1"/>
    <property type="match status" value="1"/>
</dbReference>
<dbReference type="InterPro" id="IPR011011">
    <property type="entry name" value="Znf_FYVE_PHD"/>
</dbReference>
<dbReference type="SUPFAM" id="SSF57903">
    <property type="entry name" value="FYVE/PHD zinc finger"/>
    <property type="match status" value="2"/>
</dbReference>
<gene>
    <name evidence="7" type="ORF">CAC42_2956</name>
</gene>
<dbReference type="InterPro" id="IPR013083">
    <property type="entry name" value="Znf_RING/FYVE/PHD"/>
</dbReference>
<feature type="region of interest" description="Disordered" evidence="5">
    <location>
        <begin position="371"/>
        <end position="404"/>
    </location>
</feature>
<organism evidence="7 8">
    <name type="scientific">Sphaceloma murrayae</name>
    <dbReference type="NCBI Taxonomy" id="2082308"/>
    <lineage>
        <taxon>Eukaryota</taxon>
        <taxon>Fungi</taxon>
        <taxon>Dikarya</taxon>
        <taxon>Ascomycota</taxon>
        <taxon>Pezizomycotina</taxon>
        <taxon>Dothideomycetes</taxon>
        <taxon>Dothideomycetidae</taxon>
        <taxon>Myriangiales</taxon>
        <taxon>Elsinoaceae</taxon>
        <taxon>Sphaceloma</taxon>
    </lineage>
</organism>
<proteinExistence type="predicted"/>
<dbReference type="EMBL" id="NKHZ01000018">
    <property type="protein sequence ID" value="PNS20711.1"/>
    <property type="molecule type" value="Genomic_DNA"/>
</dbReference>
<dbReference type="PROSITE" id="PS50016">
    <property type="entry name" value="ZF_PHD_2"/>
    <property type="match status" value="2"/>
</dbReference>
<evidence type="ECO:0000256" key="3">
    <source>
        <dbReference type="ARBA" id="ARBA00022833"/>
    </source>
</evidence>
<evidence type="ECO:0000313" key="8">
    <source>
        <dbReference type="Proteomes" id="UP000243797"/>
    </source>
</evidence>
<feature type="domain" description="PHD-type" evidence="6">
    <location>
        <begin position="149"/>
        <end position="208"/>
    </location>
</feature>
<sequence>MISPSLTPPLTVDEKSDNSDYCNACGGTGYLLCCDGCDKAFHFGCVDPPLDVNSSALDEPWFCQTCVAKKKPPPRQPRGLFAGLLSRLEKCNPSIFTLPEDVRNYYQGISTGKDGKFDDSTGVNKTRSTHAGYDAPVDLLKTKDNKGNSILCFHCSRSASGKREIITCDVCGNHWHLDCTNPPLANPPFRDQWNRRTREWMCPLHVEHDLSAIDPIRLARRRKVHIRRPKHFKTIDTALSRGSINYGQIDVAHDSSSAEESEFEEDETPTGTIVRVPAKGIKLDFIDKVQRIRRLEQNGAYFPPAKRTRIDSRYLRAQFNSHGVHDRSTALRLIQFATQQNDLNVSSTDIENLIDNLLAEAPQDVINRMAEDEDESNLANGLASPPPSDGSSAPGSLTGKQRKELEALQELIRRKLQQNASGGADGGDD</sequence>
<keyword evidence="2 4" id="KW-0863">Zinc-finger</keyword>
<dbReference type="Gene3D" id="3.30.40.10">
    <property type="entry name" value="Zinc/RING finger domain, C3HC4 (zinc finger)"/>
    <property type="match status" value="2"/>
</dbReference>
<dbReference type="InterPro" id="IPR052819">
    <property type="entry name" value="Chromatin_regulatory_protein"/>
</dbReference>
<reference evidence="7" key="1">
    <citation type="submission" date="2017-06" db="EMBL/GenBank/DDBJ databases">
        <title>Draft genome sequence of a variant of Elsinoe murrayae.</title>
        <authorList>
            <person name="Cheng Q."/>
        </authorList>
    </citation>
    <scope>NUCLEOTIDE SEQUENCE [LARGE SCALE GENOMIC DNA]</scope>
    <source>
        <strain evidence="7">CQ-2017a</strain>
    </source>
</reference>
<keyword evidence="3" id="KW-0862">Zinc</keyword>
<dbReference type="InterPro" id="IPR001965">
    <property type="entry name" value="Znf_PHD"/>
</dbReference>
<evidence type="ECO:0000256" key="5">
    <source>
        <dbReference type="SAM" id="MobiDB-lite"/>
    </source>
</evidence>
<dbReference type="GO" id="GO:0008270">
    <property type="term" value="F:zinc ion binding"/>
    <property type="evidence" value="ECO:0007669"/>
    <property type="project" value="UniProtKB-KW"/>
</dbReference>
<dbReference type="Pfam" id="PF00628">
    <property type="entry name" value="PHD"/>
    <property type="match status" value="2"/>
</dbReference>
<dbReference type="InParanoid" id="A0A2K1R084"/>
<comment type="caution">
    <text evidence="7">The sequence shown here is derived from an EMBL/GenBank/DDBJ whole genome shotgun (WGS) entry which is preliminary data.</text>
</comment>
<accession>A0A2K1R084</accession>
<dbReference type="PROSITE" id="PS01359">
    <property type="entry name" value="ZF_PHD_1"/>
    <property type="match status" value="1"/>
</dbReference>
<dbReference type="PANTHER" id="PTHR47636:SF1">
    <property type="entry name" value="TRANSCRIPTIONAL REGULATORY PROTEIN RCO1"/>
    <property type="match status" value="1"/>
</dbReference>
<dbReference type="CDD" id="cd15534">
    <property type="entry name" value="PHD2_PHF12_Rco1"/>
    <property type="match status" value="1"/>
</dbReference>
<evidence type="ECO:0000259" key="6">
    <source>
        <dbReference type="PROSITE" id="PS50016"/>
    </source>
</evidence>
<dbReference type="Proteomes" id="UP000243797">
    <property type="component" value="Unassembled WGS sequence"/>
</dbReference>
<evidence type="ECO:0000313" key="7">
    <source>
        <dbReference type="EMBL" id="PNS20711.1"/>
    </source>
</evidence>
<feature type="domain" description="PHD-type" evidence="6">
    <location>
        <begin position="19"/>
        <end position="69"/>
    </location>
</feature>
<name>A0A2K1R084_9PEZI</name>
<dbReference type="InterPro" id="IPR019787">
    <property type="entry name" value="Znf_PHD-finger"/>
</dbReference>
<dbReference type="SMART" id="SM00249">
    <property type="entry name" value="PHD"/>
    <property type="match status" value="2"/>
</dbReference>
<dbReference type="STRING" id="2082308.A0A2K1R084"/>
<dbReference type="GO" id="GO:0006357">
    <property type="term" value="P:regulation of transcription by RNA polymerase II"/>
    <property type="evidence" value="ECO:0007669"/>
    <property type="project" value="TreeGrafter"/>
</dbReference>
<dbReference type="GO" id="GO:0032221">
    <property type="term" value="C:Rpd3S complex"/>
    <property type="evidence" value="ECO:0007669"/>
    <property type="project" value="TreeGrafter"/>
</dbReference>
<dbReference type="InterPro" id="IPR019786">
    <property type="entry name" value="Zinc_finger_PHD-type_CS"/>
</dbReference>
<evidence type="ECO:0000256" key="2">
    <source>
        <dbReference type="ARBA" id="ARBA00022771"/>
    </source>
</evidence>
<keyword evidence="1" id="KW-0479">Metal-binding</keyword>
<keyword evidence="8" id="KW-1185">Reference proteome</keyword>
<evidence type="ECO:0000256" key="4">
    <source>
        <dbReference type="PROSITE-ProRule" id="PRU00146"/>
    </source>
</evidence>